<dbReference type="GO" id="GO:0016747">
    <property type="term" value="F:acyltransferase activity, transferring groups other than amino-acyl groups"/>
    <property type="evidence" value="ECO:0007669"/>
    <property type="project" value="InterPro"/>
</dbReference>
<dbReference type="PANTHER" id="PTHR43792:SF8">
    <property type="entry name" value="[RIBOSOMAL PROTEIN US5]-ALANINE N-ACETYLTRANSFERASE"/>
    <property type="match status" value="1"/>
</dbReference>
<accession>A0A1H3NV65</accession>
<dbReference type="InterPro" id="IPR051531">
    <property type="entry name" value="N-acetyltransferase"/>
</dbReference>
<proteinExistence type="inferred from homology"/>
<dbReference type="AlphaFoldDB" id="A0A1H3NV65"/>
<dbReference type="PROSITE" id="PS51186">
    <property type="entry name" value="GNAT"/>
    <property type="match status" value="1"/>
</dbReference>
<reference evidence="5 6" key="1">
    <citation type="submission" date="2016-10" db="EMBL/GenBank/DDBJ databases">
        <authorList>
            <person name="de Groot N.N."/>
        </authorList>
    </citation>
    <scope>NUCLEOTIDE SEQUENCE [LARGE SCALE GENOMIC DNA]</scope>
    <source>
        <strain evidence="5 6">DSM 21650</strain>
    </source>
</reference>
<evidence type="ECO:0000256" key="3">
    <source>
        <dbReference type="ARBA" id="ARBA00038502"/>
    </source>
</evidence>
<dbReference type="Gene3D" id="3.40.630.30">
    <property type="match status" value="1"/>
</dbReference>
<dbReference type="SUPFAM" id="SSF55729">
    <property type="entry name" value="Acyl-CoA N-acyltransferases (Nat)"/>
    <property type="match status" value="1"/>
</dbReference>
<dbReference type="Pfam" id="PF13302">
    <property type="entry name" value="Acetyltransf_3"/>
    <property type="match status" value="1"/>
</dbReference>
<dbReference type="STRING" id="415015.SAMN05660462_01271"/>
<evidence type="ECO:0000256" key="2">
    <source>
        <dbReference type="ARBA" id="ARBA00023315"/>
    </source>
</evidence>
<evidence type="ECO:0000259" key="4">
    <source>
        <dbReference type="PROSITE" id="PS51186"/>
    </source>
</evidence>
<dbReference type="Proteomes" id="UP000198625">
    <property type="component" value="Unassembled WGS sequence"/>
</dbReference>
<organism evidence="5 6">
    <name type="scientific">Proteiniborus ethanoligenes</name>
    <dbReference type="NCBI Taxonomy" id="415015"/>
    <lineage>
        <taxon>Bacteria</taxon>
        <taxon>Bacillati</taxon>
        <taxon>Bacillota</taxon>
        <taxon>Clostridia</taxon>
        <taxon>Eubacteriales</taxon>
        <taxon>Proteiniborus</taxon>
    </lineage>
</organism>
<dbReference type="InterPro" id="IPR000182">
    <property type="entry name" value="GNAT_dom"/>
</dbReference>
<dbReference type="EMBL" id="FNQE01000011">
    <property type="protein sequence ID" value="SDY92698.1"/>
    <property type="molecule type" value="Genomic_DNA"/>
</dbReference>
<keyword evidence="1 5" id="KW-0808">Transferase</keyword>
<sequence length="160" mass="18704">MVLQGEKIMLVPYTIERCHTFYKNYVADPAMTYDTYNYDKEKVDKYYHSKVLDTSRIFFAICHIDNIDKTIGEIQIKRINQEKLCGTLSIHLVNDEFKGNGYGTEAQRLLIDYALNTLGLKTIYADAVHRNHRSKHILGKLGFEHLYDDHALAYYKFSIK</sequence>
<protein>
    <submittedName>
        <fullName evidence="5">Acetyltransferase (GNAT) domain-containing protein</fullName>
    </submittedName>
</protein>
<evidence type="ECO:0000313" key="6">
    <source>
        <dbReference type="Proteomes" id="UP000198625"/>
    </source>
</evidence>
<evidence type="ECO:0000256" key="1">
    <source>
        <dbReference type="ARBA" id="ARBA00022679"/>
    </source>
</evidence>
<gene>
    <name evidence="5" type="ORF">SAMN05660462_01271</name>
</gene>
<dbReference type="InterPro" id="IPR016181">
    <property type="entry name" value="Acyl_CoA_acyltransferase"/>
</dbReference>
<keyword evidence="2" id="KW-0012">Acyltransferase</keyword>
<feature type="domain" description="N-acetyltransferase" evidence="4">
    <location>
        <begin position="8"/>
        <end position="160"/>
    </location>
</feature>
<keyword evidence="6" id="KW-1185">Reference proteome</keyword>
<name>A0A1H3NV65_9FIRM</name>
<dbReference type="PANTHER" id="PTHR43792">
    <property type="entry name" value="GNAT FAMILY, PUTATIVE (AFU_ORTHOLOGUE AFUA_3G00765)-RELATED-RELATED"/>
    <property type="match status" value="1"/>
</dbReference>
<comment type="similarity">
    <text evidence="3">Belongs to the acetyltransferase family. RimJ subfamily.</text>
</comment>
<evidence type="ECO:0000313" key="5">
    <source>
        <dbReference type="EMBL" id="SDY92698.1"/>
    </source>
</evidence>